<reference evidence="3" key="1">
    <citation type="journal article" date="2019" name="Int. J. Syst. Evol. Microbiol.">
        <title>The Global Catalogue of Microorganisms (GCM) 10K type strain sequencing project: providing services to taxonomists for standard genome sequencing and annotation.</title>
        <authorList>
            <consortium name="The Broad Institute Genomics Platform"/>
            <consortium name="The Broad Institute Genome Sequencing Center for Infectious Disease"/>
            <person name="Wu L."/>
            <person name="Ma J."/>
        </authorList>
    </citation>
    <scope>NUCLEOTIDE SEQUENCE [LARGE SCALE GENOMIC DNA]</scope>
    <source>
        <strain evidence="3">JCM 6486</strain>
    </source>
</reference>
<gene>
    <name evidence="2" type="ORF">GCM10008917_15260</name>
</gene>
<evidence type="ECO:0000313" key="3">
    <source>
        <dbReference type="Proteomes" id="UP001400965"/>
    </source>
</evidence>
<comment type="caution">
    <text evidence="2">The sequence shown here is derived from an EMBL/GenBank/DDBJ whole genome shotgun (WGS) entry which is preliminary data.</text>
</comment>
<keyword evidence="1" id="KW-1133">Transmembrane helix</keyword>
<dbReference type="Proteomes" id="UP001400965">
    <property type="component" value="Unassembled WGS sequence"/>
</dbReference>
<dbReference type="EMBL" id="BAAACP010000008">
    <property type="protein sequence ID" value="GAA0863900.1"/>
    <property type="molecule type" value="Genomic_DNA"/>
</dbReference>
<keyword evidence="1" id="KW-0472">Membrane</keyword>
<proteinExistence type="predicted"/>
<keyword evidence="1" id="KW-0812">Transmembrane</keyword>
<keyword evidence="3" id="KW-1185">Reference proteome</keyword>
<protein>
    <submittedName>
        <fullName evidence="2">Uncharacterized protein</fullName>
    </submittedName>
</protein>
<evidence type="ECO:0000313" key="2">
    <source>
        <dbReference type="EMBL" id="GAA0863900.1"/>
    </source>
</evidence>
<organism evidence="2 3">
    <name type="scientific">Paraclostridium tenue</name>
    <dbReference type="NCBI Taxonomy" id="1737"/>
    <lineage>
        <taxon>Bacteria</taxon>
        <taxon>Bacillati</taxon>
        <taxon>Bacillota</taxon>
        <taxon>Clostridia</taxon>
        <taxon>Peptostreptococcales</taxon>
        <taxon>Peptostreptococcaceae</taxon>
        <taxon>Paraclostridium</taxon>
    </lineage>
</organism>
<evidence type="ECO:0000256" key="1">
    <source>
        <dbReference type="SAM" id="Phobius"/>
    </source>
</evidence>
<sequence length="62" mass="7299">MSNFLKTHISINKYILKLLKVFNSSDNPKFILRLSNVSKFFRIIILGLLGLVEVPVIYRNYR</sequence>
<name>A0ABP3XFJ9_9FIRM</name>
<accession>A0ABP3XFJ9</accession>
<feature type="transmembrane region" description="Helical" evidence="1">
    <location>
        <begin position="40"/>
        <end position="58"/>
    </location>
</feature>